<evidence type="ECO:0000256" key="3">
    <source>
        <dbReference type="ARBA" id="ARBA00022692"/>
    </source>
</evidence>
<feature type="region of interest" description="Disordered" evidence="6">
    <location>
        <begin position="1"/>
        <end position="34"/>
    </location>
</feature>
<feature type="transmembrane region" description="Helical" evidence="7">
    <location>
        <begin position="205"/>
        <end position="225"/>
    </location>
</feature>
<keyword evidence="2" id="KW-0813">Transport</keyword>
<dbReference type="AlphaFoldDB" id="A0A7S4V4T8"/>
<feature type="region of interest" description="Disordered" evidence="6">
    <location>
        <begin position="550"/>
        <end position="574"/>
    </location>
</feature>
<dbReference type="PROSITE" id="PS00216">
    <property type="entry name" value="SUGAR_TRANSPORT_1"/>
    <property type="match status" value="1"/>
</dbReference>
<feature type="transmembrane region" description="Helical" evidence="7">
    <location>
        <begin position="119"/>
        <end position="138"/>
    </location>
</feature>
<evidence type="ECO:0000259" key="8">
    <source>
        <dbReference type="PROSITE" id="PS50850"/>
    </source>
</evidence>
<dbReference type="InterPro" id="IPR036259">
    <property type="entry name" value="MFS_trans_sf"/>
</dbReference>
<dbReference type="InterPro" id="IPR005828">
    <property type="entry name" value="MFS_sugar_transport-like"/>
</dbReference>
<feature type="transmembrane region" description="Helical" evidence="7">
    <location>
        <begin position="79"/>
        <end position="99"/>
    </location>
</feature>
<dbReference type="InterPro" id="IPR020846">
    <property type="entry name" value="MFS_dom"/>
</dbReference>
<evidence type="ECO:0000313" key="9">
    <source>
        <dbReference type="EMBL" id="CAE4576424.1"/>
    </source>
</evidence>
<proteinExistence type="predicted"/>
<dbReference type="Gene3D" id="1.20.1250.20">
    <property type="entry name" value="MFS general substrate transporter like domains"/>
    <property type="match status" value="1"/>
</dbReference>
<feature type="transmembrane region" description="Helical" evidence="7">
    <location>
        <begin position="145"/>
        <end position="165"/>
    </location>
</feature>
<name>A0A7S4V4T8_9DINO</name>
<sequence length="599" mass="63322">MTSSTEDKTGMSVDACKTNPREYPQDIPAHSRQPRLRRQSTLSHISVRQRTYLTLNEHETVTIGELTDKIGFGWYQVQVFVMTFGALMVESATVAMSAGCVEPISREFEVEGSLGKAGLTGLLYMGIQIGMVVAGPLLDRFGRRLPLLIGYAGTVIFGVCCFFAGGAKTLYVLLFLLGLCSGLCVPCAVIMLSEVVPGRLRGTSSAALGVAFRVGSLWSAVALRIWMPNLDVGPWRWLFVISVAPAAAFPIFSLVSPAARQDSPHYLAIAGKHRSLVSTLNLMAESNRRPDLRLVRESDVQVERRASSVTVGEVAAMMSTYPLWLHYLVMFLLFFCKEFVAAGTAAYWPVALARLHGSGAAAGQGEAKARRPSAPAADDRLQLHGLIAQLPAVGPTGRGQMTAASELVIAAVIGFPGIAIAMWVMHLLPRRLSLAAGAGLTGIGALFLLSLRGHLPALGLCGVAVVQLFFPTWQMVTMLLGSEVFPTQVRGFAFSTVFFVGRFGSEVAQVAVHGGPAVFPAAAACLAVAALSLVQCLPETKDAELANFCTEPQPERVGPSGPDRPADKLGAGLAGGKGVPSYGAAGQAAAAPEAADKEA</sequence>
<feature type="transmembrane region" description="Helical" evidence="7">
    <location>
        <begin position="407"/>
        <end position="425"/>
    </location>
</feature>
<dbReference type="GO" id="GO:0016020">
    <property type="term" value="C:membrane"/>
    <property type="evidence" value="ECO:0007669"/>
    <property type="project" value="UniProtKB-SubCell"/>
</dbReference>
<dbReference type="PROSITE" id="PS50850">
    <property type="entry name" value="MFS"/>
    <property type="match status" value="1"/>
</dbReference>
<feature type="transmembrane region" description="Helical" evidence="7">
    <location>
        <begin position="327"/>
        <end position="348"/>
    </location>
</feature>
<dbReference type="GO" id="GO:0022857">
    <property type="term" value="F:transmembrane transporter activity"/>
    <property type="evidence" value="ECO:0007669"/>
    <property type="project" value="InterPro"/>
</dbReference>
<feature type="domain" description="Major facilitator superfamily (MFS) profile" evidence="8">
    <location>
        <begin position="78"/>
        <end position="541"/>
    </location>
</feature>
<dbReference type="InterPro" id="IPR005829">
    <property type="entry name" value="Sugar_transporter_CS"/>
</dbReference>
<dbReference type="PANTHER" id="PTHR23511">
    <property type="entry name" value="SYNAPTIC VESICLE GLYCOPROTEIN 2"/>
    <property type="match status" value="1"/>
</dbReference>
<evidence type="ECO:0000256" key="2">
    <source>
        <dbReference type="ARBA" id="ARBA00022448"/>
    </source>
</evidence>
<evidence type="ECO:0000256" key="5">
    <source>
        <dbReference type="ARBA" id="ARBA00023136"/>
    </source>
</evidence>
<dbReference type="PANTHER" id="PTHR23511:SF34">
    <property type="entry name" value="SYNAPTIC VESICLE GLYCOPROTEIN 2"/>
    <property type="match status" value="1"/>
</dbReference>
<keyword evidence="3 7" id="KW-0812">Transmembrane</keyword>
<evidence type="ECO:0000256" key="6">
    <source>
        <dbReference type="SAM" id="MobiDB-lite"/>
    </source>
</evidence>
<keyword evidence="4 7" id="KW-1133">Transmembrane helix</keyword>
<keyword evidence="5 7" id="KW-0472">Membrane</keyword>
<comment type="subcellular location">
    <subcellularLocation>
        <location evidence="1">Membrane</location>
        <topology evidence="1">Multi-pass membrane protein</topology>
    </subcellularLocation>
</comment>
<accession>A0A7S4V4T8</accession>
<evidence type="ECO:0000256" key="4">
    <source>
        <dbReference type="ARBA" id="ARBA00022989"/>
    </source>
</evidence>
<dbReference type="Pfam" id="PF00083">
    <property type="entry name" value="Sugar_tr"/>
    <property type="match status" value="1"/>
</dbReference>
<feature type="transmembrane region" description="Helical" evidence="7">
    <location>
        <begin position="171"/>
        <end position="193"/>
    </location>
</feature>
<feature type="transmembrane region" description="Helical" evidence="7">
    <location>
        <begin position="237"/>
        <end position="255"/>
    </location>
</feature>
<evidence type="ECO:0000256" key="1">
    <source>
        <dbReference type="ARBA" id="ARBA00004141"/>
    </source>
</evidence>
<protein>
    <recommendedName>
        <fullName evidence="8">Major facilitator superfamily (MFS) profile domain-containing protein</fullName>
    </recommendedName>
</protein>
<feature type="transmembrane region" description="Helical" evidence="7">
    <location>
        <begin position="432"/>
        <end position="451"/>
    </location>
</feature>
<organism evidence="9">
    <name type="scientific">Alexandrium monilatum</name>
    <dbReference type="NCBI Taxonomy" id="311494"/>
    <lineage>
        <taxon>Eukaryota</taxon>
        <taxon>Sar</taxon>
        <taxon>Alveolata</taxon>
        <taxon>Dinophyceae</taxon>
        <taxon>Gonyaulacales</taxon>
        <taxon>Pyrocystaceae</taxon>
        <taxon>Alexandrium</taxon>
    </lineage>
</organism>
<dbReference type="SUPFAM" id="SSF103473">
    <property type="entry name" value="MFS general substrate transporter"/>
    <property type="match status" value="1"/>
</dbReference>
<dbReference type="EMBL" id="HBNR01023958">
    <property type="protein sequence ID" value="CAE4576424.1"/>
    <property type="molecule type" value="Transcribed_RNA"/>
</dbReference>
<gene>
    <name evidence="9" type="ORF">AMON00008_LOCUS16044</name>
</gene>
<evidence type="ECO:0000256" key="7">
    <source>
        <dbReference type="SAM" id="Phobius"/>
    </source>
</evidence>
<reference evidence="9" key="1">
    <citation type="submission" date="2021-01" db="EMBL/GenBank/DDBJ databases">
        <authorList>
            <person name="Corre E."/>
            <person name="Pelletier E."/>
            <person name="Niang G."/>
            <person name="Scheremetjew M."/>
            <person name="Finn R."/>
            <person name="Kale V."/>
            <person name="Holt S."/>
            <person name="Cochrane G."/>
            <person name="Meng A."/>
            <person name="Brown T."/>
            <person name="Cohen L."/>
        </authorList>
    </citation>
    <scope>NUCLEOTIDE SEQUENCE</scope>
    <source>
        <strain evidence="9">CCMP3105</strain>
    </source>
</reference>